<dbReference type="SUPFAM" id="SSF117018">
    <property type="entry name" value="ATP-dependent DNA ligase DNA-binding domain"/>
    <property type="match status" value="1"/>
</dbReference>
<dbReference type="InterPro" id="IPR012309">
    <property type="entry name" value="DNA_ligase_ATP-dep_C"/>
</dbReference>
<evidence type="ECO:0000256" key="6">
    <source>
        <dbReference type="ARBA" id="ARBA00022763"/>
    </source>
</evidence>
<dbReference type="STRING" id="1805483.A0A177ECF8"/>
<dbReference type="InterPro" id="IPR012310">
    <property type="entry name" value="DNA_ligase_ATP-dep_cent"/>
</dbReference>
<sequence>MPALWKDAAAVLERIGAHTKRKEITKILGLYLQSLKQTEDLLYFVYLSIARVSSESDGEEMNVGETLILKALSLFLNAPVNALKEKAKESGDISSLTLQKKLNQLPFAKTKQLLLSEVFQGLKEVSLFTGKDSGQKRVSRIISLLARCTSPEESRYIVRILDGKLKIGLSTQTVLSALGLAFVSGISSLEEPEWTEEEVLGMEAVKEAYAQLPSFARLITLMQSRGLSGLSSSLITPGYPLRPMLAMAEKDPASVLERFSKSSFSVEYKYDGERVQAHSYGGRIDLFSRGLEKSTERFSQILQPLREAFAGEGDFIIDGEIVAYDRVQNKILPFQVLSNRKRKVTEHNANKEESDIALFIFDMLYLNKPLTKLSLTERREILKESFNETAGSVMVVSSTDFSNDQDLDALNGIFNQSLASGCEGVMIKSTDASSTYEPSKRSQKWIKLKADYITGMCDTLDLLVIGAYTGKGKRTGVHGGFLLGCFNENGDIETVTKLGTGFSEAQLSALVSEFQPYATSVPVAEAHPSIAPDIWFKPHFVWEIASAGISLSPRYTAAVNSPEIPESRGLSLRFPRFVRKREDKTLDSSTTSSQLLSFFLQSTKQNENTDE</sequence>
<dbReference type="EMBL" id="LTDL01000040">
    <property type="protein sequence ID" value="OAG29643.1"/>
    <property type="molecule type" value="Genomic_DNA"/>
</dbReference>
<gene>
    <name evidence="15" type="ORF">NEDG_00776</name>
</gene>
<keyword evidence="2 12" id="KW-0436">Ligase</keyword>
<dbReference type="Pfam" id="PF04679">
    <property type="entry name" value="DNA_ligase_A_C"/>
    <property type="match status" value="1"/>
</dbReference>
<evidence type="ECO:0000256" key="7">
    <source>
        <dbReference type="ARBA" id="ARBA00022840"/>
    </source>
</evidence>
<dbReference type="NCBIfam" id="TIGR00574">
    <property type="entry name" value="dnl1"/>
    <property type="match status" value="1"/>
</dbReference>
<protein>
    <recommendedName>
        <fullName evidence="12">DNA ligase</fullName>
        <ecNumber evidence="12">6.5.1.1</ecNumber>
    </recommendedName>
</protein>
<keyword evidence="9 12" id="KW-0234">DNA repair</keyword>
<feature type="domain" description="ATP-dependent DNA ligase family profile" evidence="14">
    <location>
        <begin position="349"/>
        <end position="487"/>
    </location>
</feature>
<dbReference type="InterPro" id="IPR036599">
    <property type="entry name" value="DNA_ligase_N_sf"/>
</dbReference>
<dbReference type="Pfam" id="PF04675">
    <property type="entry name" value="DNA_ligase_A_N"/>
    <property type="match status" value="1"/>
</dbReference>
<dbReference type="RefSeq" id="XP_067544291.1">
    <property type="nucleotide sequence ID" value="XM_067688194.1"/>
</dbReference>
<evidence type="ECO:0000313" key="16">
    <source>
        <dbReference type="Proteomes" id="UP000185944"/>
    </source>
</evidence>
<dbReference type="EC" id="6.5.1.1" evidence="12"/>
<dbReference type="Gene3D" id="2.40.50.140">
    <property type="entry name" value="Nucleic acid-binding proteins"/>
    <property type="match status" value="1"/>
</dbReference>
<dbReference type="GO" id="GO:0005524">
    <property type="term" value="F:ATP binding"/>
    <property type="evidence" value="ECO:0007669"/>
    <property type="project" value="UniProtKB-KW"/>
</dbReference>
<comment type="similarity">
    <text evidence="1 13">Belongs to the ATP-dependent DNA ligase family.</text>
</comment>
<evidence type="ECO:0000256" key="10">
    <source>
        <dbReference type="ARBA" id="ARBA00023306"/>
    </source>
</evidence>
<dbReference type="VEuPathDB" id="MicrosporidiaDB:NEDG_00776"/>
<evidence type="ECO:0000256" key="1">
    <source>
        <dbReference type="ARBA" id="ARBA00007572"/>
    </source>
</evidence>
<evidence type="ECO:0000256" key="8">
    <source>
        <dbReference type="ARBA" id="ARBA00023172"/>
    </source>
</evidence>
<dbReference type="GO" id="GO:0006273">
    <property type="term" value="P:lagging strand elongation"/>
    <property type="evidence" value="ECO:0007669"/>
    <property type="project" value="TreeGrafter"/>
</dbReference>
<evidence type="ECO:0000313" key="15">
    <source>
        <dbReference type="EMBL" id="OAG29643.1"/>
    </source>
</evidence>
<dbReference type="InterPro" id="IPR012308">
    <property type="entry name" value="DNA_ligase_ATP-dep_N"/>
</dbReference>
<dbReference type="GO" id="GO:0006281">
    <property type="term" value="P:DNA repair"/>
    <property type="evidence" value="ECO:0007669"/>
    <property type="project" value="UniProtKB-KW"/>
</dbReference>
<dbReference type="GO" id="GO:0071897">
    <property type="term" value="P:DNA biosynthetic process"/>
    <property type="evidence" value="ECO:0007669"/>
    <property type="project" value="InterPro"/>
</dbReference>
<evidence type="ECO:0000256" key="11">
    <source>
        <dbReference type="ARBA" id="ARBA00034003"/>
    </source>
</evidence>
<evidence type="ECO:0000256" key="12">
    <source>
        <dbReference type="RuleBase" id="RU000617"/>
    </source>
</evidence>
<keyword evidence="3" id="KW-0132">Cell division</keyword>
<dbReference type="InterPro" id="IPR016059">
    <property type="entry name" value="DNA_ligase_ATP-dep_CS"/>
</dbReference>
<dbReference type="InterPro" id="IPR012340">
    <property type="entry name" value="NA-bd_OB-fold"/>
</dbReference>
<dbReference type="GeneID" id="93647126"/>
<dbReference type="PANTHER" id="PTHR45674:SF4">
    <property type="entry name" value="DNA LIGASE 1"/>
    <property type="match status" value="1"/>
</dbReference>
<evidence type="ECO:0000256" key="4">
    <source>
        <dbReference type="ARBA" id="ARBA00022705"/>
    </source>
</evidence>
<proteinExistence type="inferred from homology"/>
<dbReference type="GO" id="GO:0003677">
    <property type="term" value="F:DNA binding"/>
    <property type="evidence" value="ECO:0007669"/>
    <property type="project" value="InterPro"/>
</dbReference>
<dbReference type="SUPFAM" id="SSF56091">
    <property type="entry name" value="DNA ligase/mRNA capping enzyme, catalytic domain"/>
    <property type="match status" value="1"/>
</dbReference>
<dbReference type="Proteomes" id="UP000185944">
    <property type="component" value="Unassembled WGS sequence"/>
</dbReference>
<dbReference type="Pfam" id="PF01068">
    <property type="entry name" value="DNA_ligase_A_M"/>
    <property type="match status" value="1"/>
</dbReference>
<keyword evidence="7 12" id="KW-0067">ATP-binding</keyword>
<comment type="caution">
    <text evidence="15">The sequence shown here is derived from an EMBL/GenBank/DDBJ whole genome shotgun (WGS) entry which is preliminary data.</text>
</comment>
<dbReference type="InterPro" id="IPR050191">
    <property type="entry name" value="ATP-dep_DNA_ligase"/>
</dbReference>
<comment type="catalytic activity">
    <reaction evidence="11 12">
        <text>ATP + (deoxyribonucleotide)n-3'-hydroxyl + 5'-phospho-(deoxyribonucleotide)m = (deoxyribonucleotide)n+m + AMP + diphosphate.</text>
        <dbReference type="EC" id="6.5.1.1"/>
    </reaction>
</comment>
<dbReference type="CDD" id="cd07900">
    <property type="entry name" value="Adenylation_DNA_ligase_I_Euk"/>
    <property type="match status" value="1"/>
</dbReference>
<organism evidence="15 16">
    <name type="scientific">Nematocida displodere</name>
    <dbReference type="NCBI Taxonomy" id="1805483"/>
    <lineage>
        <taxon>Eukaryota</taxon>
        <taxon>Fungi</taxon>
        <taxon>Fungi incertae sedis</taxon>
        <taxon>Microsporidia</taxon>
        <taxon>Nematocida</taxon>
    </lineage>
</organism>
<dbReference type="PROSITE" id="PS00333">
    <property type="entry name" value="DNA_LIGASE_A2"/>
    <property type="match status" value="1"/>
</dbReference>
<evidence type="ECO:0000259" key="14">
    <source>
        <dbReference type="PROSITE" id="PS50160"/>
    </source>
</evidence>
<evidence type="ECO:0000256" key="5">
    <source>
        <dbReference type="ARBA" id="ARBA00022741"/>
    </source>
</evidence>
<keyword evidence="4" id="KW-0235">DNA replication</keyword>
<dbReference type="Gene3D" id="1.10.3260.10">
    <property type="entry name" value="DNA ligase, ATP-dependent, N-terminal domain"/>
    <property type="match status" value="1"/>
</dbReference>
<dbReference type="GO" id="GO:0003910">
    <property type="term" value="F:DNA ligase (ATP) activity"/>
    <property type="evidence" value="ECO:0007669"/>
    <property type="project" value="UniProtKB-EC"/>
</dbReference>
<dbReference type="OrthoDB" id="206088at2759"/>
<evidence type="ECO:0000256" key="3">
    <source>
        <dbReference type="ARBA" id="ARBA00022618"/>
    </source>
</evidence>
<reference evidence="15 16" key="1">
    <citation type="submission" date="2016-02" db="EMBL/GenBank/DDBJ databases">
        <title>Discovery of a natural microsporidian pathogen with a broad tissue tropism in Caenorhabditis elegans.</title>
        <authorList>
            <person name="Luallen R.J."/>
            <person name="Reinke A.W."/>
            <person name="Tong L."/>
            <person name="Botts M.R."/>
            <person name="Felix M.-A."/>
            <person name="Troemel E.R."/>
        </authorList>
    </citation>
    <scope>NUCLEOTIDE SEQUENCE [LARGE SCALE GENOMIC DNA]</scope>
    <source>
        <strain evidence="15 16">JUm2807</strain>
    </source>
</reference>
<evidence type="ECO:0000256" key="2">
    <source>
        <dbReference type="ARBA" id="ARBA00022598"/>
    </source>
</evidence>
<name>A0A177ECF8_9MICR</name>
<dbReference type="GO" id="GO:0051301">
    <property type="term" value="P:cell division"/>
    <property type="evidence" value="ECO:0007669"/>
    <property type="project" value="UniProtKB-KW"/>
</dbReference>
<keyword evidence="16" id="KW-1185">Reference proteome</keyword>
<evidence type="ECO:0000256" key="9">
    <source>
        <dbReference type="ARBA" id="ARBA00023204"/>
    </source>
</evidence>
<keyword evidence="6 12" id="KW-0227">DNA damage</keyword>
<dbReference type="PANTHER" id="PTHR45674">
    <property type="entry name" value="DNA LIGASE 1/3 FAMILY MEMBER"/>
    <property type="match status" value="1"/>
</dbReference>
<keyword evidence="5 12" id="KW-0547">Nucleotide-binding</keyword>
<accession>A0A177ECF8</accession>
<keyword evidence="8 12" id="KW-0233">DNA recombination</keyword>
<dbReference type="GO" id="GO:0006310">
    <property type="term" value="P:DNA recombination"/>
    <property type="evidence" value="ECO:0007669"/>
    <property type="project" value="UniProtKB-KW"/>
</dbReference>
<evidence type="ECO:0000256" key="13">
    <source>
        <dbReference type="RuleBase" id="RU004196"/>
    </source>
</evidence>
<dbReference type="PROSITE" id="PS50160">
    <property type="entry name" value="DNA_LIGASE_A3"/>
    <property type="match status" value="1"/>
</dbReference>
<dbReference type="InterPro" id="IPR000977">
    <property type="entry name" value="DNA_ligase_ATP-dep"/>
</dbReference>
<dbReference type="AlphaFoldDB" id="A0A177ECF8"/>
<dbReference type="PROSITE" id="PS00697">
    <property type="entry name" value="DNA_LIGASE_A1"/>
    <property type="match status" value="1"/>
</dbReference>
<dbReference type="Gene3D" id="3.30.470.30">
    <property type="entry name" value="DNA ligase/mRNA capping enzyme"/>
    <property type="match status" value="1"/>
</dbReference>
<dbReference type="SUPFAM" id="SSF50249">
    <property type="entry name" value="Nucleic acid-binding proteins"/>
    <property type="match status" value="1"/>
</dbReference>
<keyword evidence="10" id="KW-0131">Cell cycle</keyword>